<keyword evidence="4" id="KW-1185">Reference proteome</keyword>
<dbReference type="GO" id="GO:0016787">
    <property type="term" value="F:hydrolase activity"/>
    <property type="evidence" value="ECO:0007669"/>
    <property type="project" value="UniProtKB-KW"/>
</dbReference>
<dbReference type="EMBL" id="JADLQX010000027">
    <property type="protein sequence ID" value="MBF6301438.1"/>
    <property type="molecule type" value="Genomic_DNA"/>
</dbReference>
<evidence type="ECO:0000259" key="2">
    <source>
        <dbReference type="Pfam" id="PF12697"/>
    </source>
</evidence>
<gene>
    <name evidence="3" type="ORF">IU459_28440</name>
</gene>
<feature type="region of interest" description="Disordered" evidence="1">
    <location>
        <begin position="38"/>
        <end position="60"/>
    </location>
</feature>
<dbReference type="Gene3D" id="3.40.50.1820">
    <property type="entry name" value="alpha/beta hydrolase"/>
    <property type="match status" value="1"/>
</dbReference>
<comment type="caution">
    <text evidence="3">The sequence shown here is derived from an EMBL/GenBank/DDBJ whole genome shotgun (WGS) entry which is preliminary data.</text>
</comment>
<evidence type="ECO:0000313" key="4">
    <source>
        <dbReference type="Proteomes" id="UP000702209"/>
    </source>
</evidence>
<evidence type="ECO:0000256" key="1">
    <source>
        <dbReference type="SAM" id="MobiDB-lite"/>
    </source>
</evidence>
<evidence type="ECO:0000313" key="3">
    <source>
        <dbReference type="EMBL" id="MBF6301438.1"/>
    </source>
</evidence>
<sequence length="273" mass="29490">MVARPRLRPVVFIHGLWMHSSSWAPWVELFDSAGYQPSAPGWPGDGETPEATRKDPAPLNNRGIAEVTDHYAEFISTLPMPPVVIGHSFGGLIAQKLLGTGFASACVAIAPAQFKGVLTLPPVQLRNVLPVLGRPWLRGKTWAHTAESYHRAFANGVSRAESDQLYADYAIPAPARPLFQAGTANLAPRSEAAVDTRSERGPLLMIAGGLDRTVPEATVRSAYRIQRRNSAVTELVVFADRGHSMPADHGWRAVADTAVEFLAEHLPPVPGES</sequence>
<proteinExistence type="predicted"/>
<dbReference type="Pfam" id="PF12697">
    <property type="entry name" value="Abhydrolase_6"/>
    <property type="match status" value="1"/>
</dbReference>
<organism evidence="3 4">
    <name type="scientific">Nocardia amamiensis</name>
    <dbReference type="NCBI Taxonomy" id="404578"/>
    <lineage>
        <taxon>Bacteria</taxon>
        <taxon>Bacillati</taxon>
        <taxon>Actinomycetota</taxon>
        <taxon>Actinomycetes</taxon>
        <taxon>Mycobacteriales</taxon>
        <taxon>Nocardiaceae</taxon>
        <taxon>Nocardia</taxon>
    </lineage>
</organism>
<accession>A0ABS0D2W5</accession>
<dbReference type="PANTHER" id="PTHR43194:SF2">
    <property type="entry name" value="PEROXISOMAL MEMBRANE PROTEIN LPX1"/>
    <property type="match status" value="1"/>
</dbReference>
<reference evidence="3 4" key="1">
    <citation type="submission" date="2020-10" db="EMBL/GenBank/DDBJ databases">
        <title>Identification of Nocardia species via Next-generation sequencing and recognition of intraspecies genetic diversity.</title>
        <authorList>
            <person name="Li P."/>
            <person name="Li P."/>
            <person name="Lu B."/>
        </authorList>
    </citation>
    <scope>NUCLEOTIDE SEQUENCE [LARGE SCALE GENOMIC DNA]</scope>
    <source>
        <strain evidence="3 4">BJ06-0157</strain>
    </source>
</reference>
<dbReference type="PANTHER" id="PTHR43194">
    <property type="entry name" value="HYDROLASE ALPHA/BETA FOLD FAMILY"/>
    <property type="match status" value="1"/>
</dbReference>
<dbReference type="SUPFAM" id="SSF53474">
    <property type="entry name" value="alpha/beta-Hydrolases"/>
    <property type="match status" value="1"/>
</dbReference>
<dbReference type="InterPro" id="IPR050228">
    <property type="entry name" value="Carboxylesterase_BioH"/>
</dbReference>
<protein>
    <submittedName>
        <fullName evidence="3">Alpha/beta fold hydrolase</fullName>
    </submittedName>
</protein>
<keyword evidence="3" id="KW-0378">Hydrolase</keyword>
<name>A0ABS0D2W5_9NOCA</name>
<dbReference type="Proteomes" id="UP000702209">
    <property type="component" value="Unassembled WGS sequence"/>
</dbReference>
<dbReference type="InterPro" id="IPR000073">
    <property type="entry name" value="AB_hydrolase_1"/>
</dbReference>
<dbReference type="InterPro" id="IPR029058">
    <property type="entry name" value="AB_hydrolase_fold"/>
</dbReference>
<feature type="domain" description="AB hydrolase-1" evidence="2">
    <location>
        <begin position="10"/>
        <end position="256"/>
    </location>
</feature>
<dbReference type="RefSeq" id="WP_195132656.1">
    <property type="nucleotide sequence ID" value="NZ_JADLQX010000027.1"/>
</dbReference>